<reference evidence="3" key="1">
    <citation type="submission" date="2021-02" db="EMBL/GenBank/DDBJ databases">
        <authorList>
            <person name="Dougan E. K."/>
            <person name="Rhodes N."/>
            <person name="Thang M."/>
            <person name="Chan C."/>
        </authorList>
    </citation>
    <scope>NUCLEOTIDE SEQUENCE</scope>
</reference>
<organism evidence="3 4">
    <name type="scientific">Polarella glacialis</name>
    <name type="common">Dinoflagellate</name>
    <dbReference type="NCBI Taxonomy" id="89957"/>
    <lineage>
        <taxon>Eukaryota</taxon>
        <taxon>Sar</taxon>
        <taxon>Alveolata</taxon>
        <taxon>Dinophyceae</taxon>
        <taxon>Suessiales</taxon>
        <taxon>Suessiaceae</taxon>
        <taxon>Polarella</taxon>
    </lineage>
</organism>
<dbReference type="Proteomes" id="UP000626109">
    <property type="component" value="Unassembled WGS sequence"/>
</dbReference>
<gene>
    <name evidence="3" type="ORF">PGLA2088_LOCUS17729</name>
</gene>
<dbReference type="EMBL" id="CAJNNW010024054">
    <property type="protein sequence ID" value="CAE8671548.1"/>
    <property type="molecule type" value="Genomic_DNA"/>
</dbReference>
<evidence type="ECO:0000256" key="2">
    <source>
        <dbReference type="SAM" id="Phobius"/>
    </source>
</evidence>
<sequence length="148" mass="16623">VEIVSHGAVMFLSEVLGVHQKQMGYDYEIVRMYLSDKRYLFWACLSFEAFGLGLIVNHRNVVLISLPGFLFRATANLCRLAAIVMAGPRQKEKTRWPEVKDEFPRQVPSRGSSDRLGHHRAASPPGAQIVRRKRTGSAKSSGSDHSDR</sequence>
<name>A0A813J700_POLGL</name>
<evidence type="ECO:0000313" key="3">
    <source>
        <dbReference type="EMBL" id="CAE8671548.1"/>
    </source>
</evidence>
<protein>
    <submittedName>
        <fullName evidence="3">Uncharacterized protein</fullName>
    </submittedName>
</protein>
<proteinExistence type="predicted"/>
<feature type="compositionally biased region" description="Basic and acidic residues" evidence="1">
    <location>
        <begin position="89"/>
        <end position="104"/>
    </location>
</feature>
<keyword evidence="2" id="KW-1133">Transmembrane helix</keyword>
<feature type="region of interest" description="Disordered" evidence="1">
    <location>
        <begin position="88"/>
        <end position="148"/>
    </location>
</feature>
<keyword evidence="2" id="KW-0812">Transmembrane</keyword>
<feature type="non-terminal residue" evidence="3">
    <location>
        <position position="1"/>
    </location>
</feature>
<feature type="transmembrane region" description="Helical" evidence="2">
    <location>
        <begin position="62"/>
        <end position="86"/>
    </location>
</feature>
<accession>A0A813J700</accession>
<comment type="caution">
    <text evidence="3">The sequence shown here is derived from an EMBL/GenBank/DDBJ whole genome shotgun (WGS) entry which is preliminary data.</text>
</comment>
<feature type="transmembrane region" description="Helical" evidence="2">
    <location>
        <begin position="39"/>
        <end position="56"/>
    </location>
</feature>
<dbReference type="AlphaFoldDB" id="A0A813J700"/>
<evidence type="ECO:0000256" key="1">
    <source>
        <dbReference type="SAM" id="MobiDB-lite"/>
    </source>
</evidence>
<keyword evidence="2" id="KW-0472">Membrane</keyword>
<evidence type="ECO:0000313" key="4">
    <source>
        <dbReference type="Proteomes" id="UP000626109"/>
    </source>
</evidence>